<evidence type="ECO:0000313" key="2">
    <source>
        <dbReference type="Ensembl" id="ENSNVIP00000029393.1"/>
    </source>
</evidence>
<dbReference type="GeneTree" id="ENSGT01050000244814"/>
<accession>A0A8C7EX26</accession>
<keyword evidence="3" id="KW-1185">Reference proteome</keyword>
<evidence type="ECO:0000256" key="1">
    <source>
        <dbReference type="SAM" id="Phobius"/>
    </source>
</evidence>
<organism evidence="2 3">
    <name type="scientific">Neovison vison</name>
    <name type="common">American mink</name>
    <name type="synonym">Mustela vison</name>
    <dbReference type="NCBI Taxonomy" id="452646"/>
    <lineage>
        <taxon>Eukaryota</taxon>
        <taxon>Metazoa</taxon>
        <taxon>Chordata</taxon>
        <taxon>Craniata</taxon>
        <taxon>Vertebrata</taxon>
        <taxon>Euteleostomi</taxon>
        <taxon>Mammalia</taxon>
        <taxon>Eutheria</taxon>
        <taxon>Laurasiatheria</taxon>
        <taxon>Carnivora</taxon>
        <taxon>Caniformia</taxon>
        <taxon>Musteloidea</taxon>
        <taxon>Mustelidae</taxon>
        <taxon>Mustelinae</taxon>
        <taxon>Neogale</taxon>
    </lineage>
</organism>
<keyword evidence="1" id="KW-1133">Transmembrane helix</keyword>
<reference evidence="2" key="1">
    <citation type="submission" date="2025-08" db="UniProtKB">
        <authorList>
            <consortium name="Ensembl"/>
        </authorList>
    </citation>
    <scope>IDENTIFICATION</scope>
</reference>
<feature type="transmembrane region" description="Helical" evidence="1">
    <location>
        <begin position="7"/>
        <end position="31"/>
    </location>
</feature>
<reference evidence="2" key="2">
    <citation type="submission" date="2025-09" db="UniProtKB">
        <authorList>
            <consortium name="Ensembl"/>
        </authorList>
    </citation>
    <scope>IDENTIFICATION</scope>
</reference>
<gene>
    <name evidence="2" type="primary">NKG7</name>
</gene>
<dbReference type="Ensembl" id="ENSNVIT00000034055.1">
    <property type="protein sequence ID" value="ENSNVIP00000029393.1"/>
    <property type="gene ID" value="ENSNVIG00000022660.1"/>
</dbReference>
<dbReference type="AlphaFoldDB" id="A0A8C7EX26"/>
<keyword evidence="1" id="KW-0472">Membrane</keyword>
<proteinExistence type="predicted"/>
<protein>
    <submittedName>
        <fullName evidence="2">Natural killer cell granule protein 7</fullName>
    </submittedName>
</protein>
<sequence length="85" mass="8884">MELCRSLGLLTGSLALVTILIALSTDFWFVAMGPTFSSHSGLWPEKSNSEVPGYGPLSSSIMAFAAGSLSLCAHCNGPQSGYETL</sequence>
<evidence type="ECO:0000313" key="3">
    <source>
        <dbReference type="Proteomes" id="UP000694425"/>
    </source>
</evidence>
<keyword evidence="1" id="KW-0812">Transmembrane</keyword>
<dbReference type="Proteomes" id="UP000694425">
    <property type="component" value="Unplaced"/>
</dbReference>
<name>A0A8C7EX26_NEOVI</name>